<protein>
    <submittedName>
        <fullName evidence="2">Uncharacterized protein</fullName>
    </submittedName>
</protein>
<feature type="compositionally biased region" description="Low complexity" evidence="1">
    <location>
        <begin position="87"/>
        <end position="97"/>
    </location>
</feature>
<name>A0A4C1ZGR1_EUMVA</name>
<proteinExistence type="predicted"/>
<organism evidence="2 3">
    <name type="scientific">Eumeta variegata</name>
    <name type="common">Bagworm moth</name>
    <name type="synonym">Eumeta japonica</name>
    <dbReference type="NCBI Taxonomy" id="151549"/>
    <lineage>
        <taxon>Eukaryota</taxon>
        <taxon>Metazoa</taxon>
        <taxon>Ecdysozoa</taxon>
        <taxon>Arthropoda</taxon>
        <taxon>Hexapoda</taxon>
        <taxon>Insecta</taxon>
        <taxon>Pterygota</taxon>
        <taxon>Neoptera</taxon>
        <taxon>Endopterygota</taxon>
        <taxon>Lepidoptera</taxon>
        <taxon>Glossata</taxon>
        <taxon>Ditrysia</taxon>
        <taxon>Tineoidea</taxon>
        <taxon>Psychidae</taxon>
        <taxon>Oiketicinae</taxon>
        <taxon>Eumeta</taxon>
    </lineage>
</organism>
<dbReference type="EMBL" id="BGZK01001754">
    <property type="protein sequence ID" value="GBP85715.1"/>
    <property type="molecule type" value="Genomic_DNA"/>
</dbReference>
<accession>A0A4C1ZGR1</accession>
<keyword evidence="3" id="KW-1185">Reference proteome</keyword>
<evidence type="ECO:0000313" key="2">
    <source>
        <dbReference type="EMBL" id="GBP85715.1"/>
    </source>
</evidence>
<reference evidence="2 3" key="1">
    <citation type="journal article" date="2019" name="Commun. Biol.">
        <title>The bagworm genome reveals a unique fibroin gene that provides high tensile strength.</title>
        <authorList>
            <person name="Kono N."/>
            <person name="Nakamura H."/>
            <person name="Ohtoshi R."/>
            <person name="Tomita M."/>
            <person name="Numata K."/>
            <person name="Arakawa K."/>
        </authorList>
    </citation>
    <scope>NUCLEOTIDE SEQUENCE [LARGE SCALE GENOMIC DNA]</scope>
</reference>
<sequence>MLGRAGGPRDGRPLPAGRRAVRGDTVGYVTQLEYDVTTQIPVVFVRFPAETLPGPELKAGTRLGLTVRSFDIGEYITCPPELSRGWKASSRSPPRSARGGGPKRFYITQYANQDDSRLKGKLKLNTDLFPRSRSRGGTRVVFWRRTHAVILTRKTHESAELSVMIHLRRVQENVYSRMRGSFGELTALGPCAARLLCWCTIEDELCRLFVPSKIPANTVVNRPPPPPDAVIERRVHDANDTNTQTTRTTSRGALTASDCAPGAAEGGRGPKAGPLVFFF</sequence>
<comment type="caution">
    <text evidence="2">The sequence shown here is derived from an EMBL/GenBank/DDBJ whole genome shotgun (WGS) entry which is preliminary data.</text>
</comment>
<dbReference type="Proteomes" id="UP000299102">
    <property type="component" value="Unassembled WGS sequence"/>
</dbReference>
<evidence type="ECO:0000256" key="1">
    <source>
        <dbReference type="SAM" id="MobiDB-lite"/>
    </source>
</evidence>
<feature type="region of interest" description="Disordered" evidence="1">
    <location>
        <begin position="83"/>
        <end position="103"/>
    </location>
</feature>
<dbReference type="AlphaFoldDB" id="A0A4C1ZGR1"/>
<feature type="region of interest" description="Disordered" evidence="1">
    <location>
        <begin position="237"/>
        <end position="266"/>
    </location>
</feature>
<gene>
    <name evidence="2" type="ORF">EVAR_58758_1</name>
</gene>
<evidence type="ECO:0000313" key="3">
    <source>
        <dbReference type="Proteomes" id="UP000299102"/>
    </source>
</evidence>